<gene>
    <name evidence="2" type="ORF">UY3_14974</name>
</gene>
<dbReference type="AlphaFoldDB" id="M7B6Y4"/>
<sequence length="97" mass="10108">MHPDAQTEYVTEGEVTRGPPKSEDPEVMGCALVPAVLTDSCALVSAVPALGVCTGASCIDRQVCTGASFVDRLNSSVNKTVSEKHGGSCLHIPQWHG</sequence>
<proteinExistence type="predicted"/>
<dbReference type="Proteomes" id="UP000031443">
    <property type="component" value="Unassembled WGS sequence"/>
</dbReference>
<reference evidence="3" key="1">
    <citation type="journal article" date="2013" name="Nat. Genet.">
        <title>The draft genomes of soft-shell turtle and green sea turtle yield insights into the development and evolution of the turtle-specific body plan.</title>
        <authorList>
            <person name="Wang Z."/>
            <person name="Pascual-Anaya J."/>
            <person name="Zadissa A."/>
            <person name="Li W."/>
            <person name="Niimura Y."/>
            <person name="Huang Z."/>
            <person name="Li C."/>
            <person name="White S."/>
            <person name="Xiong Z."/>
            <person name="Fang D."/>
            <person name="Wang B."/>
            <person name="Ming Y."/>
            <person name="Chen Y."/>
            <person name="Zheng Y."/>
            <person name="Kuraku S."/>
            <person name="Pignatelli M."/>
            <person name="Herrero J."/>
            <person name="Beal K."/>
            <person name="Nozawa M."/>
            <person name="Li Q."/>
            <person name="Wang J."/>
            <person name="Zhang H."/>
            <person name="Yu L."/>
            <person name="Shigenobu S."/>
            <person name="Wang J."/>
            <person name="Liu J."/>
            <person name="Flicek P."/>
            <person name="Searle S."/>
            <person name="Wang J."/>
            <person name="Kuratani S."/>
            <person name="Yin Y."/>
            <person name="Aken B."/>
            <person name="Zhang G."/>
            <person name="Irie N."/>
        </authorList>
    </citation>
    <scope>NUCLEOTIDE SEQUENCE [LARGE SCALE GENOMIC DNA]</scope>
</reference>
<protein>
    <submittedName>
        <fullName evidence="2">Uncharacterized protein</fullName>
    </submittedName>
</protein>
<accession>M7B6Y4</accession>
<organism evidence="2 3">
    <name type="scientific">Chelonia mydas</name>
    <name type="common">Green sea-turtle</name>
    <name type="synonym">Chelonia agassizi</name>
    <dbReference type="NCBI Taxonomy" id="8469"/>
    <lineage>
        <taxon>Eukaryota</taxon>
        <taxon>Metazoa</taxon>
        <taxon>Chordata</taxon>
        <taxon>Craniata</taxon>
        <taxon>Vertebrata</taxon>
        <taxon>Euteleostomi</taxon>
        <taxon>Archelosauria</taxon>
        <taxon>Testudinata</taxon>
        <taxon>Testudines</taxon>
        <taxon>Cryptodira</taxon>
        <taxon>Durocryptodira</taxon>
        <taxon>Americhelydia</taxon>
        <taxon>Chelonioidea</taxon>
        <taxon>Cheloniidae</taxon>
        <taxon>Chelonia</taxon>
    </lineage>
</organism>
<dbReference type="EMBL" id="KB566118">
    <property type="protein sequence ID" value="EMP27933.1"/>
    <property type="molecule type" value="Genomic_DNA"/>
</dbReference>
<evidence type="ECO:0000313" key="2">
    <source>
        <dbReference type="EMBL" id="EMP27933.1"/>
    </source>
</evidence>
<name>M7B6Y4_CHEMY</name>
<feature type="region of interest" description="Disordered" evidence="1">
    <location>
        <begin position="1"/>
        <end position="24"/>
    </location>
</feature>
<keyword evidence="3" id="KW-1185">Reference proteome</keyword>
<evidence type="ECO:0000256" key="1">
    <source>
        <dbReference type="SAM" id="MobiDB-lite"/>
    </source>
</evidence>
<evidence type="ECO:0000313" key="3">
    <source>
        <dbReference type="Proteomes" id="UP000031443"/>
    </source>
</evidence>